<dbReference type="EMBL" id="JAGRRH010000016">
    <property type="protein sequence ID" value="KAG7354159.1"/>
    <property type="molecule type" value="Genomic_DNA"/>
</dbReference>
<gene>
    <name evidence="3" type="ORF">IV203_003515</name>
</gene>
<dbReference type="InterPro" id="IPR009500">
    <property type="entry name" value="DUF1118"/>
</dbReference>
<keyword evidence="1" id="KW-0812">Transmembrane</keyword>
<proteinExistence type="predicted"/>
<evidence type="ECO:0000313" key="3">
    <source>
        <dbReference type="EMBL" id="KAG7354159.1"/>
    </source>
</evidence>
<keyword evidence="1" id="KW-1133">Transmembrane helix</keyword>
<organism evidence="3 4">
    <name type="scientific">Nitzschia inconspicua</name>
    <dbReference type="NCBI Taxonomy" id="303405"/>
    <lineage>
        <taxon>Eukaryota</taxon>
        <taxon>Sar</taxon>
        <taxon>Stramenopiles</taxon>
        <taxon>Ochrophyta</taxon>
        <taxon>Bacillariophyta</taxon>
        <taxon>Bacillariophyceae</taxon>
        <taxon>Bacillariophycidae</taxon>
        <taxon>Bacillariales</taxon>
        <taxon>Bacillariaceae</taxon>
        <taxon>Nitzschia</taxon>
    </lineage>
</organism>
<feature type="signal peptide" evidence="2">
    <location>
        <begin position="1"/>
        <end position="18"/>
    </location>
</feature>
<keyword evidence="2" id="KW-0732">Signal</keyword>
<comment type="caution">
    <text evidence="3">The sequence shown here is derived from an EMBL/GenBank/DDBJ whole genome shotgun (WGS) entry which is preliminary data.</text>
</comment>
<feature type="chain" id="PRO_5039906390" evidence="2">
    <location>
        <begin position="19"/>
        <end position="222"/>
    </location>
</feature>
<name>A0A9K3L2N4_9STRA</name>
<feature type="transmembrane region" description="Helical" evidence="1">
    <location>
        <begin position="194"/>
        <end position="219"/>
    </location>
</feature>
<evidence type="ECO:0000256" key="1">
    <source>
        <dbReference type="SAM" id="Phobius"/>
    </source>
</evidence>
<protein>
    <submittedName>
        <fullName evidence="3">DUF1118 domain containing protein</fullName>
    </submittedName>
</protein>
<dbReference type="AlphaFoldDB" id="A0A9K3L2N4"/>
<evidence type="ECO:0000256" key="2">
    <source>
        <dbReference type="SAM" id="SignalP"/>
    </source>
</evidence>
<sequence>MAHFKLLLVAAMASCAAAFAPTSMAGLKTASSFTQLHESFGLGLGEDTYENQPDLLKGEQEYKQYVNRINEENMLNRKYNVIRRVRELDLLQATIDAGVLSKLEKNGLDLVTIEKLLPLAEQYGLLSLAANNQQLLINLVAPLLVEGAPFLLPVVAGALEVGPAAFYLAAAGAAGLDAYLFATDAEIPFVGLSAGAVGGLVLIPLAVLSAVAGTALASLKNK</sequence>
<dbReference type="OrthoDB" id="202059at2759"/>
<accession>A0A9K3L2N4</accession>
<dbReference type="Pfam" id="PF06549">
    <property type="entry name" value="DUF1118"/>
    <property type="match status" value="1"/>
</dbReference>
<reference evidence="3" key="2">
    <citation type="submission" date="2021-04" db="EMBL/GenBank/DDBJ databases">
        <authorList>
            <person name="Podell S."/>
        </authorList>
    </citation>
    <scope>NUCLEOTIDE SEQUENCE</scope>
    <source>
        <strain evidence="3">Hildebrandi</strain>
    </source>
</reference>
<evidence type="ECO:0000313" key="4">
    <source>
        <dbReference type="Proteomes" id="UP000693970"/>
    </source>
</evidence>
<dbReference type="Proteomes" id="UP000693970">
    <property type="component" value="Unassembled WGS sequence"/>
</dbReference>
<feature type="transmembrane region" description="Helical" evidence="1">
    <location>
        <begin position="164"/>
        <end position="182"/>
    </location>
</feature>
<keyword evidence="4" id="KW-1185">Reference proteome</keyword>
<feature type="transmembrane region" description="Helical" evidence="1">
    <location>
        <begin position="135"/>
        <end position="157"/>
    </location>
</feature>
<reference evidence="3" key="1">
    <citation type="journal article" date="2021" name="Sci. Rep.">
        <title>Diploid genomic architecture of Nitzschia inconspicua, an elite biomass production diatom.</title>
        <authorList>
            <person name="Oliver A."/>
            <person name="Podell S."/>
            <person name="Pinowska A."/>
            <person name="Traller J.C."/>
            <person name="Smith S.R."/>
            <person name="McClure R."/>
            <person name="Beliaev A."/>
            <person name="Bohutskyi P."/>
            <person name="Hill E.A."/>
            <person name="Rabines A."/>
            <person name="Zheng H."/>
            <person name="Allen L.Z."/>
            <person name="Kuo A."/>
            <person name="Grigoriev I.V."/>
            <person name="Allen A.E."/>
            <person name="Hazlebeck D."/>
            <person name="Allen E.E."/>
        </authorList>
    </citation>
    <scope>NUCLEOTIDE SEQUENCE</scope>
    <source>
        <strain evidence="3">Hildebrandi</strain>
    </source>
</reference>
<keyword evidence="1" id="KW-0472">Membrane</keyword>